<feature type="region of interest" description="Disordered" evidence="1">
    <location>
        <begin position="830"/>
        <end position="879"/>
    </location>
</feature>
<dbReference type="Proteomes" id="UP000324907">
    <property type="component" value="Unassembled WGS sequence"/>
</dbReference>
<accession>A0A5A8E4K3</accession>
<feature type="region of interest" description="Disordered" evidence="1">
    <location>
        <begin position="760"/>
        <end position="783"/>
    </location>
</feature>
<organism evidence="2 3">
    <name type="scientific">Cafeteria roenbergensis</name>
    <name type="common">Marine flagellate</name>
    <dbReference type="NCBI Taxonomy" id="33653"/>
    <lineage>
        <taxon>Eukaryota</taxon>
        <taxon>Sar</taxon>
        <taxon>Stramenopiles</taxon>
        <taxon>Bigyra</taxon>
        <taxon>Opalozoa</taxon>
        <taxon>Bicosoecida</taxon>
        <taxon>Cafeteriaceae</taxon>
        <taxon>Cafeteria</taxon>
    </lineage>
</organism>
<protein>
    <submittedName>
        <fullName evidence="2">Uncharacterized protein</fullName>
    </submittedName>
</protein>
<evidence type="ECO:0000313" key="3">
    <source>
        <dbReference type="Proteomes" id="UP000324907"/>
    </source>
</evidence>
<reference evidence="2 3" key="1">
    <citation type="submission" date="2019-07" db="EMBL/GenBank/DDBJ databases">
        <title>Genomes of Cafeteria roenbergensis.</title>
        <authorList>
            <person name="Fischer M.G."/>
            <person name="Hackl T."/>
            <person name="Roman M."/>
        </authorList>
    </citation>
    <scope>NUCLEOTIDE SEQUENCE [LARGE SCALE GENOMIC DNA]</scope>
    <source>
        <strain evidence="2 3">RCC970-E3</strain>
    </source>
</reference>
<sequence>MSLVVAGNVSVVSRFNRSVALQELQEARVAGAPAGMLLDWIQGCAAARSNTNAVFPAGTPYDGVASTAGLLGNPTTPEARLPEGVAGTLGRVGFQADSAWKVIGRHIIGNGASGRGIGPQGTVAGPAGAFVAMAVQAPMSFARKVVSIGTELGIVVDKATGARDGGGGTLPGGKQLLPGARRVPGAQRSSDLVTHAMVAFASHSAPLREALQVAADDGESWSEVHSKAQPGASGIMLPSTIGAELCLAARDEVTGPRGAAALLHALNVARGRVVAGGGGFATTAGDALPCPSSYLVPTPAALAETRVLFPMAETMHNALFDSIADSLVRASLPADASEQAFTAAAGEARRVGLPLGQLRTALPEVYHVLLACPEFTLTAVSVDPAADAIVESEGRLASTVLPVPAAGRTVARSSGLGERIDDSEACHQLRFATPSEAMLRALAAQVADTRPTRAELEAGASATGNNAAIAAQTALRSAEAAEQEVVDVLAALKKSGGAVDGEAASQPKAEDEPSDVLSVPSGAMRFMVEALEAAKAAASASARAAAAAKDVERVTAPGSGDKAASKEQLSFVSAAAARAGDAAEAAMAAFRRAQAAQASAEAGRVDARLKAMNNEVAPEWLSDPVEVVANRYASLAFLLQRAAGHLLVQASSSSSAARPSLAAAAEREARKLAAAGPGAGVDPALVFLAAHRMSAGWSQDEHAKRLALVRAQDAQRVSAAGRGSEVVGSAAPSQGPFKAPAGKPSAAAAASAAGHGSGAFLGDGGLSKQADPQQGTPPDAAASAAGFDVTSWIGGSCLGYSAAEEDPTAAGGRKAGRGGSSSALNRDLIMLSNPGGQDAEAGDPEEADPADMLPGGGGGGGGSARNDPSRSTMLDGSASLPASVAGRGFVSDKVGFQTMPGHGGEGQLSSSELAKADASLTAEERAAVEVERALRRGEQQKRLQAAAWSNADMLKMQEDARLAHQEREYRAKNPDHGVPLSGVRSVCASPEESCSVM</sequence>
<comment type="caution">
    <text evidence="2">The sequence shown here is derived from an EMBL/GenBank/DDBJ whole genome shotgun (WGS) entry which is preliminary data.</text>
</comment>
<feature type="region of interest" description="Disordered" evidence="1">
    <location>
        <begin position="497"/>
        <end position="516"/>
    </location>
</feature>
<evidence type="ECO:0000256" key="1">
    <source>
        <dbReference type="SAM" id="MobiDB-lite"/>
    </source>
</evidence>
<dbReference type="EMBL" id="VLTL01000010">
    <property type="protein sequence ID" value="KAA0170871.1"/>
    <property type="molecule type" value="Genomic_DNA"/>
</dbReference>
<feature type="compositionally biased region" description="Acidic residues" evidence="1">
    <location>
        <begin position="840"/>
        <end position="849"/>
    </location>
</feature>
<evidence type="ECO:0000313" key="2">
    <source>
        <dbReference type="EMBL" id="KAA0170871.1"/>
    </source>
</evidence>
<feature type="region of interest" description="Disordered" evidence="1">
    <location>
        <begin position="971"/>
        <end position="997"/>
    </location>
</feature>
<feature type="compositionally biased region" description="Gly residues" evidence="1">
    <location>
        <begin position="854"/>
        <end position="863"/>
    </location>
</feature>
<proteinExistence type="predicted"/>
<feature type="region of interest" description="Disordered" evidence="1">
    <location>
        <begin position="720"/>
        <end position="743"/>
    </location>
</feature>
<name>A0A5A8E4K3_CAFRO</name>
<gene>
    <name evidence="2" type="ORF">FNF28_01144</name>
</gene>
<dbReference type="AlphaFoldDB" id="A0A5A8E4K3"/>